<feature type="chain" id="PRO_5017565951" description="DUF4221 domain-containing protein" evidence="1">
    <location>
        <begin position="20"/>
        <end position="342"/>
    </location>
</feature>
<evidence type="ECO:0008006" key="4">
    <source>
        <dbReference type="Google" id="ProtNLM"/>
    </source>
</evidence>
<feature type="signal peptide" evidence="1">
    <location>
        <begin position="1"/>
        <end position="19"/>
    </location>
</feature>
<gene>
    <name evidence="2" type="ORF">DZ858_01575</name>
</gene>
<dbReference type="SUPFAM" id="SSF82171">
    <property type="entry name" value="DPP6 N-terminal domain-like"/>
    <property type="match status" value="1"/>
</dbReference>
<dbReference type="OrthoDB" id="1491426at2"/>
<sequence length="342" mass="38966">MKRKKIKILIFLVSLFAVFGCENCECLDDNTIPPEGLCDTGLFIMRSEEIGQPLFSLDSLSKPINIPLAFQNIRQDGQDDNQFDVFNRPSNYDAYDVINNQYYIEFPLQQRLYKYDIDTQTRQEIIVAGFYSAPVFNNGNLFTITIDNFGYATDPANYTIESINTNDGSLTTLASNSFPLQSYFNWESMSSTSDGNGIIYFISGSNLITFNTNTMTTQYIELVPDFDFATNNQIFFGLEMRNNGNLLAIRDRNTDQGEGLELVEININNPAENPTIIFDFKASGIVLNPEFYATTYDACDDTYYITSRRDAATTNFYEIDLNSSTFKTENFDFYLMGIENKN</sequence>
<dbReference type="RefSeq" id="WP_117157821.1">
    <property type="nucleotide sequence ID" value="NZ_QVID01000001.1"/>
</dbReference>
<dbReference type="PROSITE" id="PS51257">
    <property type="entry name" value="PROKAR_LIPOPROTEIN"/>
    <property type="match status" value="1"/>
</dbReference>
<organism evidence="2 3">
    <name type="scientific">Marixanthomonas ophiurae</name>
    <dbReference type="NCBI Taxonomy" id="387659"/>
    <lineage>
        <taxon>Bacteria</taxon>
        <taxon>Pseudomonadati</taxon>
        <taxon>Bacteroidota</taxon>
        <taxon>Flavobacteriia</taxon>
        <taxon>Flavobacteriales</taxon>
        <taxon>Flavobacteriaceae</taxon>
        <taxon>Marixanthomonas</taxon>
    </lineage>
</organism>
<accession>A0A3E1Q9I2</accession>
<name>A0A3E1Q9I2_9FLAO</name>
<dbReference type="EMBL" id="QVID01000001">
    <property type="protein sequence ID" value="RFN58797.1"/>
    <property type="molecule type" value="Genomic_DNA"/>
</dbReference>
<evidence type="ECO:0000313" key="3">
    <source>
        <dbReference type="Proteomes" id="UP000261082"/>
    </source>
</evidence>
<evidence type="ECO:0000256" key="1">
    <source>
        <dbReference type="SAM" id="SignalP"/>
    </source>
</evidence>
<keyword evidence="1" id="KW-0732">Signal</keyword>
<evidence type="ECO:0000313" key="2">
    <source>
        <dbReference type="EMBL" id="RFN58797.1"/>
    </source>
</evidence>
<comment type="caution">
    <text evidence="2">The sequence shown here is derived from an EMBL/GenBank/DDBJ whole genome shotgun (WGS) entry which is preliminary data.</text>
</comment>
<proteinExistence type="predicted"/>
<keyword evidence="3" id="KW-1185">Reference proteome</keyword>
<protein>
    <recommendedName>
        <fullName evidence="4">DUF4221 domain-containing protein</fullName>
    </recommendedName>
</protein>
<dbReference type="AlphaFoldDB" id="A0A3E1Q9I2"/>
<dbReference type="Proteomes" id="UP000261082">
    <property type="component" value="Unassembled WGS sequence"/>
</dbReference>
<reference evidence="2 3" key="1">
    <citation type="journal article" date="2007" name="Int. J. Syst. Evol. Microbiol.">
        <title>Marixanthomonas ophiurae gen. nov., sp. nov., a marine bacterium of the family Flavobacteriaceae isolated from a deep-sea brittle star.</title>
        <authorList>
            <person name="Romanenko L.A."/>
            <person name="Uchino M."/>
            <person name="Frolova G.M."/>
            <person name="Mikhailov V.V."/>
        </authorList>
    </citation>
    <scope>NUCLEOTIDE SEQUENCE [LARGE SCALE GENOMIC DNA]</scope>
    <source>
        <strain evidence="2 3">KMM 3046</strain>
    </source>
</reference>